<evidence type="ECO:0000259" key="1">
    <source>
        <dbReference type="Pfam" id="PF06985"/>
    </source>
</evidence>
<dbReference type="Pfam" id="PF06985">
    <property type="entry name" value="HET"/>
    <property type="match status" value="1"/>
</dbReference>
<gene>
    <name evidence="2" type="ORF">H2200_002988</name>
</gene>
<dbReference type="AlphaFoldDB" id="A0AA38XGN0"/>
<accession>A0AA38XGN0</accession>
<dbReference type="EMBL" id="JAPDRK010000004">
    <property type="protein sequence ID" value="KAJ9613047.1"/>
    <property type="molecule type" value="Genomic_DNA"/>
</dbReference>
<organism evidence="2 3">
    <name type="scientific">Cladophialophora chaetospira</name>
    <dbReference type="NCBI Taxonomy" id="386627"/>
    <lineage>
        <taxon>Eukaryota</taxon>
        <taxon>Fungi</taxon>
        <taxon>Dikarya</taxon>
        <taxon>Ascomycota</taxon>
        <taxon>Pezizomycotina</taxon>
        <taxon>Eurotiomycetes</taxon>
        <taxon>Chaetothyriomycetidae</taxon>
        <taxon>Chaetothyriales</taxon>
        <taxon>Herpotrichiellaceae</taxon>
        <taxon>Cladophialophora</taxon>
    </lineage>
</organism>
<name>A0AA38XGN0_9EURO</name>
<evidence type="ECO:0000313" key="2">
    <source>
        <dbReference type="EMBL" id="KAJ9613047.1"/>
    </source>
</evidence>
<comment type="caution">
    <text evidence="2">The sequence shown here is derived from an EMBL/GenBank/DDBJ whole genome shotgun (WGS) entry which is preliminary data.</text>
</comment>
<keyword evidence="3" id="KW-1185">Reference proteome</keyword>
<protein>
    <recommendedName>
        <fullName evidence="1">Heterokaryon incompatibility domain-containing protein</fullName>
    </recommendedName>
</protein>
<dbReference type="Proteomes" id="UP001172673">
    <property type="component" value="Unassembled WGS sequence"/>
</dbReference>
<sequence length="581" mass="65467">MPVGDTDYIAVSHVWGSELELEWRSVPGIEDEVLATTRKVEFLTEQLPFVVGESYFWMDILCVDQRNDDASVAVTGHIPTIFQYAKRTIVIKDGVGTKDCCGQAVGQIILLDGPWSSALLTPYVDEHASQLRFDEAVLTRLWPFQEIILSDVLQFVCCLASGFPESMERDTPTSQGDISFRTVEDIYFRPVISALQNLAESWSQYGHDGGLDSIETAKFIHAFLNHGQVSRKAVPGVRSRSHGIGDLAAAKDSGRRTTKTRDFVLAIMPQFPWYTVPENAKKMTFGELFVDCFQHQAERGGVKFSPLVTIGWQNTPKDILPTPPVSGNVPTPKTLGEFIRLTCGPPSPVLRGNSNENVALGPLSSYLIEVYPVIGIGLDRRFALELLLSSMAHSTQWWSRAWSSELGDYSVEPRNYYIDGEDLVAFRTRRDPEGLLPRAAAVGTLKILYTWLKLPSTIQRWTPGDKDNWSRIQSWLITNSSYDFIESLLRLAALISCGLGIGAYEWSIQNLTPLRTKFRDKRFLVLSSNLRPRSLRDCEFYLIETKRVEEYERFSLVAIYPGRVPSYSVGLFPCDVFRYQD</sequence>
<dbReference type="InterPro" id="IPR010730">
    <property type="entry name" value="HET"/>
</dbReference>
<feature type="domain" description="Heterokaryon incompatibility" evidence="1">
    <location>
        <begin position="8"/>
        <end position="146"/>
    </location>
</feature>
<evidence type="ECO:0000313" key="3">
    <source>
        <dbReference type="Proteomes" id="UP001172673"/>
    </source>
</evidence>
<proteinExistence type="predicted"/>
<reference evidence="2" key="1">
    <citation type="submission" date="2022-10" db="EMBL/GenBank/DDBJ databases">
        <title>Culturing micro-colonial fungi from biological soil crusts in the Mojave desert and describing Neophaeococcomyces mojavensis, and introducing the new genera and species Taxawa tesnikishii.</title>
        <authorList>
            <person name="Kurbessoian T."/>
            <person name="Stajich J.E."/>
        </authorList>
    </citation>
    <scope>NUCLEOTIDE SEQUENCE</scope>
    <source>
        <strain evidence="2">TK_41</strain>
    </source>
</reference>